<protein>
    <submittedName>
        <fullName evidence="6">Uncharacterized protein</fullName>
    </submittedName>
</protein>
<dbReference type="Gene3D" id="2.40.330.10">
    <property type="entry name" value="DNA-binding pseudobarrel domain"/>
    <property type="match status" value="1"/>
</dbReference>
<dbReference type="InterPro" id="IPR005508">
    <property type="entry name" value="At2g31720-like"/>
</dbReference>
<dbReference type="InterPro" id="IPR015300">
    <property type="entry name" value="DNA-bd_pseudobarrel_sf"/>
</dbReference>
<proteinExistence type="predicted"/>
<evidence type="ECO:0000256" key="1">
    <source>
        <dbReference type="ARBA" id="ARBA00004123"/>
    </source>
</evidence>
<gene>
    <name evidence="6" type="ORF">Gotri_020644</name>
</gene>
<dbReference type="Proteomes" id="UP000593568">
    <property type="component" value="Unassembled WGS sequence"/>
</dbReference>
<dbReference type="AlphaFoldDB" id="A0A7J9DA14"/>
<evidence type="ECO:0000313" key="7">
    <source>
        <dbReference type="Proteomes" id="UP000593568"/>
    </source>
</evidence>
<keyword evidence="4" id="KW-0804">Transcription</keyword>
<organism evidence="6 7">
    <name type="scientific">Gossypium trilobum</name>
    <dbReference type="NCBI Taxonomy" id="34281"/>
    <lineage>
        <taxon>Eukaryota</taxon>
        <taxon>Viridiplantae</taxon>
        <taxon>Streptophyta</taxon>
        <taxon>Embryophyta</taxon>
        <taxon>Tracheophyta</taxon>
        <taxon>Spermatophyta</taxon>
        <taxon>Magnoliopsida</taxon>
        <taxon>eudicotyledons</taxon>
        <taxon>Gunneridae</taxon>
        <taxon>Pentapetalae</taxon>
        <taxon>rosids</taxon>
        <taxon>malvids</taxon>
        <taxon>Malvales</taxon>
        <taxon>Malvaceae</taxon>
        <taxon>Malvoideae</taxon>
        <taxon>Gossypium</taxon>
    </lineage>
</organism>
<evidence type="ECO:0000256" key="2">
    <source>
        <dbReference type="ARBA" id="ARBA00023015"/>
    </source>
</evidence>
<evidence type="ECO:0000256" key="3">
    <source>
        <dbReference type="ARBA" id="ARBA00023125"/>
    </source>
</evidence>
<keyword evidence="2" id="KW-0805">Transcription regulation</keyword>
<dbReference type="GO" id="GO:0005634">
    <property type="term" value="C:nucleus"/>
    <property type="evidence" value="ECO:0007669"/>
    <property type="project" value="UniProtKB-SubCell"/>
</dbReference>
<keyword evidence="3" id="KW-0238">DNA-binding</keyword>
<dbReference type="Pfam" id="PF03754">
    <property type="entry name" value="At2g31720-like"/>
    <property type="match status" value="1"/>
</dbReference>
<sequence>MGGSNSVLVIQKQLFFSDMNPQASRLLISFLQVESYEFLNEFEVECLKNKEAIKACLVEPSMEETEISFKWWDMRKNSKYVVTTFVFPKSSQLRKS</sequence>
<name>A0A7J9DA14_9ROSI</name>
<evidence type="ECO:0000313" key="6">
    <source>
        <dbReference type="EMBL" id="MBA0757552.1"/>
    </source>
</evidence>
<reference evidence="6 7" key="1">
    <citation type="journal article" date="2019" name="Genome Biol. Evol.">
        <title>Insights into the evolution of the New World diploid cottons (Gossypium, subgenus Houzingenia) based on genome sequencing.</title>
        <authorList>
            <person name="Grover C.E."/>
            <person name="Arick M.A. 2nd"/>
            <person name="Thrash A."/>
            <person name="Conover J.L."/>
            <person name="Sanders W.S."/>
            <person name="Peterson D.G."/>
            <person name="Frelichowski J.E."/>
            <person name="Scheffler J.A."/>
            <person name="Scheffler B.E."/>
            <person name="Wendel J.F."/>
        </authorList>
    </citation>
    <scope>NUCLEOTIDE SEQUENCE [LARGE SCALE GENOMIC DNA]</scope>
    <source>
        <strain evidence="6">8</strain>
        <tissue evidence="6">Leaf</tissue>
    </source>
</reference>
<keyword evidence="7" id="KW-1185">Reference proteome</keyword>
<comment type="subcellular location">
    <subcellularLocation>
        <location evidence="1">Nucleus</location>
    </subcellularLocation>
</comment>
<dbReference type="PANTHER" id="PTHR31541:SF25">
    <property type="entry name" value="GAMMA-GLIADIN B"/>
    <property type="match status" value="1"/>
</dbReference>
<evidence type="ECO:0000256" key="4">
    <source>
        <dbReference type="ARBA" id="ARBA00023163"/>
    </source>
</evidence>
<accession>A0A7J9DA14</accession>
<evidence type="ECO:0000256" key="5">
    <source>
        <dbReference type="ARBA" id="ARBA00023242"/>
    </source>
</evidence>
<dbReference type="PANTHER" id="PTHR31541">
    <property type="entry name" value="B3 DOMAIN PLANT PROTEIN-RELATED"/>
    <property type="match status" value="1"/>
</dbReference>
<keyword evidence="5" id="KW-0539">Nucleus</keyword>
<dbReference type="GO" id="GO:0003677">
    <property type="term" value="F:DNA binding"/>
    <property type="evidence" value="ECO:0007669"/>
    <property type="project" value="UniProtKB-KW"/>
</dbReference>
<comment type="caution">
    <text evidence="6">The sequence shown here is derived from an EMBL/GenBank/DDBJ whole genome shotgun (WGS) entry which is preliminary data.</text>
</comment>
<dbReference type="EMBL" id="JABEZW010000001">
    <property type="protein sequence ID" value="MBA0757552.1"/>
    <property type="molecule type" value="Genomic_DNA"/>
</dbReference>